<name>A0AAU9X451_9CNID</name>
<evidence type="ECO:0000313" key="1">
    <source>
        <dbReference type="EMBL" id="CAH3136154.1"/>
    </source>
</evidence>
<dbReference type="Proteomes" id="UP001159428">
    <property type="component" value="Unassembled WGS sequence"/>
</dbReference>
<evidence type="ECO:0000313" key="2">
    <source>
        <dbReference type="Proteomes" id="UP001159428"/>
    </source>
</evidence>
<dbReference type="AlphaFoldDB" id="A0AAU9X451"/>
<organism evidence="1 2">
    <name type="scientific">Pocillopora meandrina</name>
    <dbReference type="NCBI Taxonomy" id="46732"/>
    <lineage>
        <taxon>Eukaryota</taxon>
        <taxon>Metazoa</taxon>
        <taxon>Cnidaria</taxon>
        <taxon>Anthozoa</taxon>
        <taxon>Hexacorallia</taxon>
        <taxon>Scleractinia</taxon>
        <taxon>Astrocoeniina</taxon>
        <taxon>Pocilloporidae</taxon>
        <taxon>Pocillopora</taxon>
    </lineage>
</organism>
<reference evidence="1 2" key="1">
    <citation type="submission" date="2022-05" db="EMBL/GenBank/DDBJ databases">
        <authorList>
            <consortium name="Genoscope - CEA"/>
            <person name="William W."/>
        </authorList>
    </citation>
    <scope>NUCLEOTIDE SEQUENCE [LARGE SCALE GENOMIC DNA]</scope>
</reference>
<keyword evidence="2" id="KW-1185">Reference proteome</keyword>
<protein>
    <submittedName>
        <fullName evidence="1">Uncharacterized protein</fullName>
    </submittedName>
</protein>
<comment type="caution">
    <text evidence="1">The sequence shown here is derived from an EMBL/GenBank/DDBJ whole genome shotgun (WGS) entry which is preliminary data.</text>
</comment>
<dbReference type="EMBL" id="CALNXJ010000030">
    <property type="protein sequence ID" value="CAH3136154.1"/>
    <property type="molecule type" value="Genomic_DNA"/>
</dbReference>
<feature type="non-terminal residue" evidence="1">
    <location>
        <position position="90"/>
    </location>
</feature>
<gene>
    <name evidence="1" type="ORF">PMEA_00017766</name>
</gene>
<accession>A0AAU9X451</accession>
<sequence>MATTVTNLGIIFDQEILFNDQINQPCRTSFFFFRNLFKIRLLATPTSRTNSYGDRTFSVCAPKLWNCLPNHVRNVGTLPLFKKNLKTYLF</sequence>
<proteinExistence type="predicted"/>